<protein>
    <submittedName>
        <fullName evidence="1">Uncharacterized protein</fullName>
    </submittedName>
</protein>
<keyword evidence="2" id="KW-1185">Reference proteome</keyword>
<comment type="caution">
    <text evidence="1">The sequence shown here is derived from an EMBL/GenBank/DDBJ whole genome shotgun (WGS) entry which is preliminary data.</text>
</comment>
<dbReference type="InterPro" id="IPR036397">
    <property type="entry name" value="RNaseH_sf"/>
</dbReference>
<evidence type="ECO:0000313" key="1">
    <source>
        <dbReference type="EMBL" id="KAJ4451888.1"/>
    </source>
</evidence>
<dbReference type="Gene3D" id="3.30.420.10">
    <property type="entry name" value="Ribonuclease H-like superfamily/Ribonuclease H"/>
    <property type="match status" value="1"/>
</dbReference>
<gene>
    <name evidence="1" type="ORF">ANN_03366</name>
</gene>
<accession>A0ABQ8TYW9</accession>
<organism evidence="1 2">
    <name type="scientific">Periplaneta americana</name>
    <name type="common">American cockroach</name>
    <name type="synonym">Blatta americana</name>
    <dbReference type="NCBI Taxonomy" id="6978"/>
    <lineage>
        <taxon>Eukaryota</taxon>
        <taxon>Metazoa</taxon>
        <taxon>Ecdysozoa</taxon>
        <taxon>Arthropoda</taxon>
        <taxon>Hexapoda</taxon>
        <taxon>Insecta</taxon>
        <taxon>Pterygota</taxon>
        <taxon>Neoptera</taxon>
        <taxon>Polyneoptera</taxon>
        <taxon>Dictyoptera</taxon>
        <taxon>Blattodea</taxon>
        <taxon>Blattoidea</taxon>
        <taxon>Blattidae</taxon>
        <taxon>Blattinae</taxon>
        <taxon>Periplaneta</taxon>
    </lineage>
</organism>
<proteinExistence type="predicted"/>
<evidence type="ECO:0000313" key="2">
    <source>
        <dbReference type="Proteomes" id="UP001148838"/>
    </source>
</evidence>
<sequence>MAGLCEGSNESPGSLKTIFKRILRSNWAEQPPVRTPEELWDRVLDAWEKMAKNLDLSHNLVDSMPRRMRADVDAGGLWTRC</sequence>
<dbReference type="EMBL" id="JAJSOF020000001">
    <property type="protein sequence ID" value="KAJ4451888.1"/>
    <property type="molecule type" value="Genomic_DNA"/>
</dbReference>
<name>A0ABQ8TYW9_PERAM</name>
<reference evidence="1 2" key="1">
    <citation type="journal article" date="2022" name="Allergy">
        <title>Genome assembly and annotation of Periplaneta americana reveal a comprehensive cockroach allergen profile.</title>
        <authorList>
            <person name="Wang L."/>
            <person name="Xiong Q."/>
            <person name="Saelim N."/>
            <person name="Wang L."/>
            <person name="Nong W."/>
            <person name="Wan A.T."/>
            <person name="Shi M."/>
            <person name="Liu X."/>
            <person name="Cao Q."/>
            <person name="Hui J.H.L."/>
            <person name="Sookrung N."/>
            <person name="Leung T.F."/>
            <person name="Tungtrongchitr A."/>
            <person name="Tsui S.K.W."/>
        </authorList>
    </citation>
    <scope>NUCLEOTIDE SEQUENCE [LARGE SCALE GENOMIC DNA]</scope>
    <source>
        <strain evidence="1">PWHHKU_190912</strain>
    </source>
</reference>
<dbReference type="Proteomes" id="UP001148838">
    <property type="component" value="Unassembled WGS sequence"/>
</dbReference>